<protein>
    <submittedName>
        <fullName evidence="1">Uncharacterized protein</fullName>
    </submittedName>
</protein>
<name>A0A2P2QZY0_RHIMU</name>
<sequence>MSRDKACWWVLLEVGMPIMSFNFPCRSRSAIRSTACLAVEPVPRPTTMPDSTNSTAL</sequence>
<reference evidence="1" key="1">
    <citation type="submission" date="2018-02" db="EMBL/GenBank/DDBJ databases">
        <title>Rhizophora mucronata_Transcriptome.</title>
        <authorList>
            <person name="Meera S.P."/>
            <person name="Sreeshan A."/>
            <person name="Augustine A."/>
        </authorList>
    </citation>
    <scope>NUCLEOTIDE SEQUENCE</scope>
    <source>
        <tissue evidence="1">Leaf</tissue>
    </source>
</reference>
<dbReference type="AlphaFoldDB" id="A0A2P2QZY0"/>
<accession>A0A2P2QZY0</accession>
<evidence type="ECO:0000313" key="1">
    <source>
        <dbReference type="EMBL" id="MBX72548.1"/>
    </source>
</evidence>
<dbReference type="EMBL" id="GGEC01092064">
    <property type="protein sequence ID" value="MBX72548.1"/>
    <property type="molecule type" value="Transcribed_RNA"/>
</dbReference>
<proteinExistence type="predicted"/>
<organism evidence="1">
    <name type="scientific">Rhizophora mucronata</name>
    <name type="common">Asiatic mangrove</name>
    <dbReference type="NCBI Taxonomy" id="61149"/>
    <lineage>
        <taxon>Eukaryota</taxon>
        <taxon>Viridiplantae</taxon>
        <taxon>Streptophyta</taxon>
        <taxon>Embryophyta</taxon>
        <taxon>Tracheophyta</taxon>
        <taxon>Spermatophyta</taxon>
        <taxon>Magnoliopsida</taxon>
        <taxon>eudicotyledons</taxon>
        <taxon>Gunneridae</taxon>
        <taxon>Pentapetalae</taxon>
        <taxon>rosids</taxon>
        <taxon>fabids</taxon>
        <taxon>Malpighiales</taxon>
        <taxon>Rhizophoraceae</taxon>
        <taxon>Rhizophora</taxon>
    </lineage>
</organism>